<proteinExistence type="predicted"/>
<gene>
    <name evidence="2" type="ORF">ABIE19_000161</name>
</gene>
<evidence type="ECO:0000313" key="2">
    <source>
        <dbReference type="EMBL" id="MET4682252.1"/>
    </source>
</evidence>
<keyword evidence="3" id="KW-1185">Reference proteome</keyword>
<dbReference type="EMBL" id="JBEPTF010000001">
    <property type="protein sequence ID" value="MET4682252.1"/>
    <property type="molecule type" value="Genomic_DNA"/>
</dbReference>
<reference evidence="2 3" key="1">
    <citation type="submission" date="2024-06" db="EMBL/GenBank/DDBJ databases">
        <title>Sorghum-associated microbial communities from plants grown in Nebraska, USA.</title>
        <authorList>
            <person name="Schachtman D."/>
        </authorList>
    </citation>
    <scope>NUCLEOTIDE SEQUENCE [LARGE SCALE GENOMIC DNA]</scope>
    <source>
        <strain evidence="2 3">2814</strain>
    </source>
</reference>
<organism evidence="2 3">
    <name type="scientific">Brevundimonas faecalis</name>
    <dbReference type="NCBI Taxonomy" id="947378"/>
    <lineage>
        <taxon>Bacteria</taxon>
        <taxon>Pseudomonadati</taxon>
        <taxon>Pseudomonadota</taxon>
        <taxon>Alphaproteobacteria</taxon>
        <taxon>Caulobacterales</taxon>
        <taxon>Caulobacteraceae</taxon>
        <taxon>Brevundimonas</taxon>
    </lineage>
</organism>
<sequence length="180" mass="19541">MFSRRREASSPSAAVEPLIPQPLLEGADDLLTQVETIEAAAAEIYARYGLPDQPGHYRRRSHDTAWERLTNGLLPEEKWRIIQDAPPDLGWRYASLSQIGAGSVFTDVRHASAILSACHGLRLRLTERLTISPQDLADAIRLGVSWRLLSDTAAASQAGAAEQAPSLSPSSQSTLSSPDD</sequence>
<keyword evidence="2" id="KW-0238">DNA-binding</keyword>
<comment type="caution">
    <text evidence="2">The sequence shown here is derived from an EMBL/GenBank/DDBJ whole genome shotgun (WGS) entry which is preliminary data.</text>
</comment>
<dbReference type="RefSeq" id="WP_354087210.1">
    <property type="nucleotide sequence ID" value="NZ_JBEPTF010000001.1"/>
</dbReference>
<name>A0ABV2R6R3_9CAUL</name>
<feature type="region of interest" description="Disordered" evidence="1">
    <location>
        <begin position="158"/>
        <end position="180"/>
    </location>
</feature>
<accession>A0ABV2R6R3</accession>
<dbReference type="Proteomes" id="UP001549313">
    <property type="component" value="Unassembled WGS sequence"/>
</dbReference>
<evidence type="ECO:0000313" key="3">
    <source>
        <dbReference type="Proteomes" id="UP001549313"/>
    </source>
</evidence>
<evidence type="ECO:0000256" key="1">
    <source>
        <dbReference type="SAM" id="MobiDB-lite"/>
    </source>
</evidence>
<dbReference type="GO" id="GO:0003677">
    <property type="term" value="F:DNA binding"/>
    <property type="evidence" value="ECO:0007669"/>
    <property type="project" value="UniProtKB-KW"/>
</dbReference>
<protein>
    <submittedName>
        <fullName evidence="2">DNA-binding transcriptional regulator YdaS (Cro superfamily)</fullName>
    </submittedName>
</protein>